<sequence>MRSAVKNPCTGDSSTISLCWGSLPNTVQGESVRRPASPLDLRFVAIKLCGFLFTLWSVIGLLKDSGGRLPPHVVGQAQPLLFVAETSGSVARAPTAGANASCPEALEA</sequence>
<evidence type="ECO:0000313" key="2">
    <source>
        <dbReference type="EMBL" id="KAA8908061.1"/>
    </source>
</evidence>
<accession>A0A5J5EZ71</accession>
<keyword evidence="1" id="KW-0472">Membrane</keyword>
<gene>
    <name evidence="2" type="ORF">FN846DRAFT_906382</name>
</gene>
<dbReference type="InParanoid" id="A0A5J5EZ71"/>
<dbReference type="EMBL" id="VXIS01000072">
    <property type="protein sequence ID" value="KAA8908061.1"/>
    <property type="molecule type" value="Genomic_DNA"/>
</dbReference>
<protein>
    <submittedName>
        <fullName evidence="2">Uncharacterized protein</fullName>
    </submittedName>
</protein>
<proteinExistence type="predicted"/>
<comment type="caution">
    <text evidence="2">The sequence shown here is derived from an EMBL/GenBank/DDBJ whole genome shotgun (WGS) entry which is preliminary data.</text>
</comment>
<feature type="transmembrane region" description="Helical" evidence="1">
    <location>
        <begin position="43"/>
        <end position="62"/>
    </location>
</feature>
<evidence type="ECO:0000313" key="3">
    <source>
        <dbReference type="Proteomes" id="UP000326924"/>
    </source>
</evidence>
<name>A0A5J5EZ71_9PEZI</name>
<keyword evidence="3" id="KW-1185">Reference proteome</keyword>
<evidence type="ECO:0000256" key="1">
    <source>
        <dbReference type="SAM" id="Phobius"/>
    </source>
</evidence>
<keyword evidence="1" id="KW-0812">Transmembrane</keyword>
<keyword evidence="1" id="KW-1133">Transmembrane helix</keyword>
<organism evidence="2 3">
    <name type="scientific">Sphaerosporella brunnea</name>
    <dbReference type="NCBI Taxonomy" id="1250544"/>
    <lineage>
        <taxon>Eukaryota</taxon>
        <taxon>Fungi</taxon>
        <taxon>Dikarya</taxon>
        <taxon>Ascomycota</taxon>
        <taxon>Pezizomycotina</taxon>
        <taxon>Pezizomycetes</taxon>
        <taxon>Pezizales</taxon>
        <taxon>Pyronemataceae</taxon>
        <taxon>Sphaerosporella</taxon>
    </lineage>
</organism>
<reference evidence="2 3" key="1">
    <citation type="submission" date="2019-09" db="EMBL/GenBank/DDBJ databases">
        <title>Draft genome of the ectomycorrhizal ascomycete Sphaerosporella brunnea.</title>
        <authorList>
            <consortium name="DOE Joint Genome Institute"/>
            <person name="Benucci G.M."/>
            <person name="Marozzi G."/>
            <person name="Antonielli L."/>
            <person name="Sanchez S."/>
            <person name="Marco P."/>
            <person name="Wang X."/>
            <person name="Falini L.B."/>
            <person name="Barry K."/>
            <person name="Haridas S."/>
            <person name="Lipzen A."/>
            <person name="Labutti K."/>
            <person name="Grigoriev I.V."/>
            <person name="Murat C."/>
            <person name="Martin F."/>
            <person name="Albertini E."/>
            <person name="Donnini D."/>
            <person name="Bonito G."/>
        </authorList>
    </citation>
    <scope>NUCLEOTIDE SEQUENCE [LARGE SCALE GENOMIC DNA]</scope>
    <source>
        <strain evidence="2 3">Sb_GMNB300</strain>
    </source>
</reference>
<dbReference type="AlphaFoldDB" id="A0A5J5EZ71"/>
<dbReference type="Proteomes" id="UP000326924">
    <property type="component" value="Unassembled WGS sequence"/>
</dbReference>